<feature type="non-terminal residue" evidence="2">
    <location>
        <position position="1"/>
    </location>
</feature>
<dbReference type="EMBL" id="JADKMA010000284">
    <property type="protein sequence ID" value="MBO8196309.1"/>
    <property type="molecule type" value="Genomic_DNA"/>
</dbReference>
<evidence type="ECO:0000313" key="3">
    <source>
        <dbReference type="Proteomes" id="UP001519064"/>
    </source>
</evidence>
<dbReference type="Proteomes" id="UP001519064">
    <property type="component" value="Unassembled WGS sequence"/>
</dbReference>
<gene>
    <name evidence="2" type="ORF">ITI46_32410</name>
</gene>
<feature type="region of interest" description="Disordered" evidence="1">
    <location>
        <begin position="1"/>
        <end position="113"/>
    </location>
</feature>
<feature type="compositionally biased region" description="Basic and acidic residues" evidence="1">
    <location>
        <begin position="85"/>
        <end position="94"/>
    </location>
</feature>
<feature type="compositionally biased region" description="Basic and acidic residues" evidence="1">
    <location>
        <begin position="24"/>
        <end position="36"/>
    </location>
</feature>
<keyword evidence="2" id="KW-0067">ATP-binding</keyword>
<feature type="compositionally biased region" description="Pro residues" evidence="1">
    <location>
        <begin position="1"/>
        <end position="17"/>
    </location>
</feature>
<name>A0ABS3XLP1_9ACTN</name>
<evidence type="ECO:0000313" key="2">
    <source>
        <dbReference type="EMBL" id="MBO8196309.1"/>
    </source>
</evidence>
<dbReference type="GO" id="GO:0005524">
    <property type="term" value="F:ATP binding"/>
    <property type="evidence" value="ECO:0007669"/>
    <property type="project" value="UniProtKB-KW"/>
</dbReference>
<evidence type="ECO:0000256" key="1">
    <source>
        <dbReference type="SAM" id="MobiDB-lite"/>
    </source>
</evidence>
<protein>
    <submittedName>
        <fullName evidence="2">ATP-binding protein</fullName>
    </submittedName>
</protein>
<feature type="compositionally biased region" description="Polar residues" evidence="1">
    <location>
        <begin position="102"/>
        <end position="113"/>
    </location>
</feature>
<keyword evidence="2" id="KW-0547">Nucleotide-binding</keyword>
<reference evidence="2 3" key="1">
    <citation type="submission" date="2020-11" db="EMBL/GenBank/DDBJ databases">
        <title>Streptomyces spirodelae sp. nov., isolated from duckweed.</title>
        <authorList>
            <person name="Saimee Y."/>
            <person name="Duangmal K."/>
        </authorList>
    </citation>
    <scope>NUCLEOTIDE SEQUENCE [LARGE SCALE GENOMIC DNA]</scope>
    <source>
        <strain evidence="2 3">S16-07</strain>
    </source>
</reference>
<organism evidence="2 3">
    <name type="scientific">Streptomyces oryzae</name>
    <dbReference type="NCBI Taxonomy" id="1434886"/>
    <lineage>
        <taxon>Bacteria</taxon>
        <taxon>Bacillati</taxon>
        <taxon>Actinomycetota</taxon>
        <taxon>Actinomycetes</taxon>
        <taxon>Kitasatosporales</taxon>
        <taxon>Streptomycetaceae</taxon>
        <taxon>Streptomyces</taxon>
    </lineage>
</organism>
<feature type="compositionally biased region" description="Basic and acidic residues" evidence="1">
    <location>
        <begin position="49"/>
        <end position="71"/>
    </location>
</feature>
<proteinExistence type="predicted"/>
<keyword evidence="3" id="KW-1185">Reference proteome</keyword>
<sequence>ASPAPAPPPAVPGPGPGAPIAGPPERRIPEPREADVAGRPQLPRRRKQEHIVPELREAPRARDGGGDEEPVHNPGLMAAFQRGVGRAEAEEHGGGTRPPQDGDSSPHQGGSPH</sequence>
<comment type="caution">
    <text evidence="2">The sequence shown here is derived from an EMBL/GenBank/DDBJ whole genome shotgun (WGS) entry which is preliminary data.</text>
</comment>
<accession>A0ABS3XLP1</accession>